<dbReference type="SUPFAM" id="SSF53474">
    <property type="entry name" value="alpha/beta-Hydrolases"/>
    <property type="match status" value="1"/>
</dbReference>
<dbReference type="OrthoDB" id="8119704at2759"/>
<dbReference type="Pfam" id="PF00561">
    <property type="entry name" value="Abhydrolase_1"/>
    <property type="match status" value="1"/>
</dbReference>
<dbReference type="GO" id="GO:0005739">
    <property type="term" value="C:mitochondrion"/>
    <property type="evidence" value="ECO:0007669"/>
    <property type="project" value="TreeGrafter"/>
</dbReference>
<keyword evidence="5" id="KW-1185">Reference proteome</keyword>
<dbReference type="InterPro" id="IPR029058">
    <property type="entry name" value="AB_hydrolase_fold"/>
</dbReference>
<dbReference type="PANTHER" id="PTHR46118:SF4">
    <property type="entry name" value="PROTEIN ABHD11"/>
    <property type="match status" value="1"/>
</dbReference>
<dbReference type="KEGG" id="bnn:FOA43_002024"/>
<dbReference type="Proteomes" id="UP000662931">
    <property type="component" value="Chromosome 2"/>
</dbReference>
<comment type="similarity">
    <text evidence="1">Belongs to the AB hydrolase superfamily.</text>
</comment>
<evidence type="ECO:0000256" key="2">
    <source>
        <dbReference type="ARBA" id="ARBA00022801"/>
    </source>
</evidence>
<evidence type="ECO:0000256" key="1">
    <source>
        <dbReference type="ARBA" id="ARBA00008645"/>
    </source>
</evidence>
<dbReference type="PANTHER" id="PTHR46118">
    <property type="entry name" value="PROTEIN ABHD11"/>
    <property type="match status" value="1"/>
</dbReference>
<dbReference type="InterPro" id="IPR000073">
    <property type="entry name" value="AB_hydrolase_1"/>
</dbReference>
<evidence type="ECO:0000259" key="3">
    <source>
        <dbReference type="Pfam" id="PF00561"/>
    </source>
</evidence>
<proteinExistence type="inferred from homology"/>
<protein>
    <recommendedName>
        <fullName evidence="3">AB hydrolase-1 domain-containing protein</fullName>
    </recommendedName>
</protein>
<keyword evidence="2" id="KW-0378">Hydrolase</keyword>
<sequence>MPRFSSVIPERILDYDIFRPRRISRPSRNSILVNPPPSQISANIPPIIFLHGLLGHRKNNRTAARILANQLGTTLIVPDLRNHGTSFHSKPHNYRAMSDDITNLMDHLRDEVDFETNGVIVMGHSMGGKVAMVHALRFPDIVKGVVSIDNVPYMNPETSYAEFEKFHLYLRYMHRLLESGSCRNVRQIEQALVKYVEPRRKVVSFLVNNLHKDPVTKKVQSMVPLSLLNECIEDIMEFKMSDSGDLDDFSVYQDPLLILRANYSPFVGQDIHEHLIREHFENYEIQSIDSTHWIVTENRGEFVKRVVKWVMDKFT</sequence>
<name>A0A875RYT3_EENNA</name>
<dbReference type="AlphaFoldDB" id="A0A875RYT3"/>
<evidence type="ECO:0000313" key="4">
    <source>
        <dbReference type="EMBL" id="QPG74691.1"/>
    </source>
</evidence>
<dbReference type="Gene3D" id="3.40.50.1820">
    <property type="entry name" value="alpha/beta hydrolase"/>
    <property type="match status" value="1"/>
</dbReference>
<dbReference type="EMBL" id="CP064813">
    <property type="protein sequence ID" value="QPG74691.1"/>
    <property type="molecule type" value="Genomic_DNA"/>
</dbReference>
<accession>A0A875RYT3</accession>
<reference evidence="4" key="1">
    <citation type="submission" date="2020-10" db="EMBL/GenBank/DDBJ databases">
        <authorList>
            <person name="Roach M.J.R."/>
        </authorList>
    </citation>
    <scope>NUCLEOTIDE SEQUENCE</scope>
    <source>
        <strain evidence="4">CBS 1945</strain>
    </source>
</reference>
<feature type="domain" description="AB hydrolase-1" evidence="3">
    <location>
        <begin position="45"/>
        <end position="296"/>
    </location>
</feature>
<gene>
    <name evidence="4" type="ORF">FOA43_002024</name>
</gene>
<dbReference type="GeneID" id="62195425"/>
<dbReference type="GO" id="GO:0052689">
    <property type="term" value="F:carboxylic ester hydrolase activity"/>
    <property type="evidence" value="ECO:0007669"/>
    <property type="project" value="TreeGrafter"/>
</dbReference>
<dbReference type="RefSeq" id="XP_038778256.1">
    <property type="nucleotide sequence ID" value="XM_038922328.1"/>
</dbReference>
<evidence type="ECO:0000313" key="5">
    <source>
        <dbReference type="Proteomes" id="UP000662931"/>
    </source>
</evidence>
<organism evidence="4 5">
    <name type="scientific">Eeniella nana</name>
    <name type="common">Yeast</name>
    <name type="synonym">Brettanomyces nanus</name>
    <dbReference type="NCBI Taxonomy" id="13502"/>
    <lineage>
        <taxon>Eukaryota</taxon>
        <taxon>Fungi</taxon>
        <taxon>Dikarya</taxon>
        <taxon>Ascomycota</taxon>
        <taxon>Saccharomycotina</taxon>
        <taxon>Pichiomycetes</taxon>
        <taxon>Pichiales</taxon>
        <taxon>Pichiaceae</taxon>
        <taxon>Brettanomyces</taxon>
    </lineage>
</organism>